<evidence type="ECO:0000256" key="4">
    <source>
        <dbReference type="ARBA" id="ARBA00022801"/>
    </source>
</evidence>
<comment type="similarity">
    <text evidence="5">Belongs to the YqgF HJR family.</text>
</comment>
<dbReference type="AlphaFoldDB" id="A0A1Y0I1T5"/>
<proteinExistence type="inferred from homology"/>
<evidence type="ECO:0000256" key="5">
    <source>
        <dbReference type="HAMAP-Rule" id="MF_00651"/>
    </source>
</evidence>
<dbReference type="InterPro" id="IPR006641">
    <property type="entry name" value="YqgF/RNaseH-like_dom"/>
</dbReference>
<accession>A0A1Y0I1T5</accession>
<dbReference type="EMBL" id="CP021425">
    <property type="protein sequence ID" value="ARU54427.1"/>
    <property type="molecule type" value="Genomic_DNA"/>
</dbReference>
<comment type="subcellular location">
    <subcellularLocation>
        <location evidence="5">Cytoplasm</location>
    </subcellularLocation>
</comment>
<evidence type="ECO:0000256" key="3">
    <source>
        <dbReference type="ARBA" id="ARBA00022722"/>
    </source>
</evidence>
<dbReference type="Gene3D" id="3.30.420.140">
    <property type="entry name" value="YqgF/RNase H-like domain"/>
    <property type="match status" value="1"/>
</dbReference>
<evidence type="ECO:0000256" key="2">
    <source>
        <dbReference type="ARBA" id="ARBA00022517"/>
    </source>
</evidence>
<evidence type="ECO:0000313" key="7">
    <source>
        <dbReference type="EMBL" id="ARU54427.1"/>
    </source>
</evidence>
<dbReference type="InterPro" id="IPR005227">
    <property type="entry name" value="YqgF"/>
</dbReference>
<evidence type="ECO:0000259" key="6">
    <source>
        <dbReference type="SMART" id="SM00732"/>
    </source>
</evidence>
<dbReference type="InterPro" id="IPR037027">
    <property type="entry name" value="YqgF/RNaseH-like_dom_sf"/>
</dbReference>
<dbReference type="HAMAP" id="MF_00651">
    <property type="entry name" value="Nuclease_YqgF"/>
    <property type="match status" value="1"/>
</dbReference>
<keyword evidence="3 5" id="KW-0540">Nuclease</keyword>
<dbReference type="InterPro" id="IPR012337">
    <property type="entry name" value="RNaseH-like_sf"/>
</dbReference>
<dbReference type="Pfam" id="PF03652">
    <property type="entry name" value="RuvX"/>
    <property type="match status" value="1"/>
</dbReference>
<name>A0A1Y0I1T5_9GAMM</name>
<keyword evidence="1 5" id="KW-0963">Cytoplasm</keyword>
<keyword evidence="2 5" id="KW-0690">Ribosome biogenesis</keyword>
<dbReference type="SUPFAM" id="SSF53098">
    <property type="entry name" value="Ribonuclease H-like"/>
    <property type="match status" value="1"/>
</dbReference>
<comment type="function">
    <text evidence="5">Could be a nuclease involved in processing of the 5'-end of pre-16S rRNA.</text>
</comment>
<evidence type="ECO:0000256" key="1">
    <source>
        <dbReference type="ARBA" id="ARBA00022490"/>
    </source>
</evidence>
<dbReference type="CDD" id="cd16964">
    <property type="entry name" value="YqgF"/>
    <property type="match status" value="1"/>
</dbReference>
<dbReference type="Proteomes" id="UP000196027">
    <property type="component" value="Chromosome"/>
</dbReference>
<dbReference type="RefSeq" id="WP_198343179.1">
    <property type="nucleotide sequence ID" value="NZ_CP021425.1"/>
</dbReference>
<dbReference type="GO" id="GO:0000967">
    <property type="term" value="P:rRNA 5'-end processing"/>
    <property type="evidence" value="ECO:0007669"/>
    <property type="project" value="UniProtKB-UniRule"/>
</dbReference>
<dbReference type="GO" id="GO:0005829">
    <property type="term" value="C:cytosol"/>
    <property type="evidence" value="ECO:0007669"/>
    <property type="project" value="TreeGrafter"/>
</dbReference>
<protein>
    <recommendedName>
        <fullName evidence="5">Putative pre-16S rRNA nuclease</fullName>
        <ecNumber evidence="5">3.1.-.-</ecNumber>
    </recommendedName>
</protein>
<dbReference type="PANTHER" id="PTHR33317">
    <property type="entry name" value="POLYNUCLEOTIDYL TRANSFERASE, RIBONUCLEASE H-LIKE SUPERFAMILY PROTEIN"/>
    <property type="match status" value="1"/>
</dbReference>
<evidence type="ECO:0000313" key="8">
    <source>
        <dbReference type="Proteomes" id="UP000196027"/>
    </source>
</evidence>
<dbReference type="NCBIfam" id="TIGR00250">
    <property type="entry name" value="RNAse_H_YqgF"/>
    <property type="match status" value="1"/>
</dbReference>
<dbReference type="GO" id="GO:0016788">
    <property type="term" value="F:hydrolase activity, acting on ester bonds"/>
    <property type="evidence" value="ECO:0007669"/>
    <property type="project" value="UniProtKB-UniRule"/>
</dbReference>
<dbReference type="KEGG" id="ome:OLMES_0321"/>
<dbReference type="GO" id="GO:0004518">
    <property type="term" value="F:nuclease activity"/>
    <property type="evidence" value="ECO:0007669"/>
    <property type="project" value="UniProtKB-KW"/>
</dbReference>
<dbReference type="PANTHER" id="PTHR33317:SF4">
    <property type="entry name" value="POLYNUCLEOTIDYL TRANSFERASE, RIBONUCLEASE H-LIKE SUPERFAMILY PROTEIN"/>
    <property type="match status" value="1"/>
</dbReference>
<organism evidence="7 8">
    <name type="scientific">Oleiphilus messinensis</name>
    <dbReference type="NCBI Taxonomy" id="141451"/>
    <lineage>
        <taxon>Bacteria</taxon>
        <taxon>Pseudomonadati</taxon>
        <taxon>Pseudomonadota</taxon>
        <taxon>Gammaproteobacteria</taxon>
        <taxon>Oceanospirillales</taxon>
        <taxon>Oleiphilaceae</taxon>
        <taxon>Oleiphilus</taxon>
    </lineage>
</organism>
<feature type="domain" description="YqgF/RNase H-like" evidence="6">
    <location>
        <begin position="12"/>
        <end position="112"/>
    </location>
</feature>
<dbReference type="SMART" id="SM00732">
    <property type="entry name" value="YqgFc"/>
    <property type="match status" value="1"/>
</dbReference>
<gene>
    <name evidence="7" type="ORF">OLMES_0321</name>
</gene>
<dbReference type="EC" id="3.1.-.-" evidence="5"/>
<keyword evidence="8" id="KW-1185">Reference proteome</keyword>
<reference evidence="7 8" key="1">
    <citation type="submission" date="2017-05" db="EMBL/GenBank/DDBJ databases">
        <title>Genomic insights into alkan degradation activity of Oleiphilus messinensis.</title>
        <authorList>
            <person name="Kozyavkin S.A."/>
            <person name="Slesarev A.I."/>
            <person name="Golyshin P.N."/>
            <person name="Korzhenkov A."/>
            <person name="Golyshina O.N."/>
            <person name="Toshchakov S.V."/>
        </authorList>
    </citation>
    <scope>NUCLEOTIDE SEQUENCE [LARGE SCALE GENOMIC DNA]</scope>
    <source>
        <strain evidence="7 8">ME102</strain>
    </source>
</reference>
<keyword evidence="4 5" id="KW-0378">Hydrolase</keyword>
<sequence length="149" mass="16412">MSTEKQASQALATIMAFDFGTKRIGVAVGQSITGTATPLSPLSARDGIPDWEQIGRLLEEWKPDAVLVGIPLNMDGSESEMSLRARKFGNRLHGRFHKKLIFSDERLTSFEAKGMVIERGGNRNFGENSVDGLAAMLLLEGWFRDNVDN</sequence>